<dbReference type="Gene3D" id="3.40.630.30">
    <property type="match status" value="1"/>
</dbReference>
<evidence type="ECO:0000313" key="2">
    <source>
        <dbReference type="EMBL" id="EEU13538.1"/>
    </source>
</evidence>
<dbReference type="PROSITE" id="PS51186">
    <property type="entry name" value="GNAT"/>
    <property type="match status" value="1"/>
</dbReference>
<feature type="domain" description="N-acetyltransferase" evidence="1">
    <location>
        <begin position="30"/>
        <end position="196"/>
    </location>
</feature>
<dbReference type="eggNOG" id="COG0456">
    <property type="taxonomic scope" value="Bacteria"/>
</dbReference>
<keyword evidence="2" id="KW-0808">Transferase</keyword>
<dbReference type="Proteomes" id="UP000003821">
    <property type="component" value="Unassembled WGS sequence"/>
</dbReference>
<proteinExistence type="predicted"/>
<reference evidence="2 3" key="1">
    <citation type="submission" date="2009-08" db="EMBL/GenBank/DDBJ databases">
        <authorList>
            <person name="Muzny D."/>
            <person name="Qin X."/>
            <person name="Deng J."/>
            <person name="Jiang H."/>
            <person name="Liu Y."/>
            <person name="Qu J."/>
            <person name="Song X.-Z."/>
            <person name="Zhang L."/>
            <person name="Thornton R."/>
            <person name="Coyle M."/>
            <person name="Francisco L."/>
            <person name="Jackson L."/>
            <person name="Javaid M."/>
            <person name="Korchina V."/>
            <person name="Kovar C."/>
            <person name="Mata R."/>
            <person name="Mathew T."/>
            <person name="Ngo R."/>
            <person name="Nguyen L."/>
            <person name="Nguyen N."/>
            <person name="Okwuonu G."/>
            <person name="Ongeri F."/>
            <person name="Pham C."/>
            <person name="Simmons D."/>
            <person name="Wilczek-Boney K."/>
            <person name="Hale W."/>
            <person name="Jakkamsetti A."/>
            <person name="Pham P."/>
            <person name="Ruth R."/>
            <person name="San Lucas F."/>
            <person name="Warren J."/>
            <person name="Zhang J."/>
            <person name="Zhao Z."/>
            <person name="Zhou C."/>
            <person name="Zhu D."/>
            <person name="Lee S."/>
            <person name="Bess C."/>
            <person name="Blankenburg K."/>
            <person name="Forbes L."/>
            <person name="Fu Q."/>
            <person name="Gubbala S."/>
            <person name="Hirani K."/>
            <person name="Jayaseelan J.C."/>
            <person name="Lara F."/>
            <person name="Munidasa M."/>
            <person name="Palculict T."/>
            <person name="Patil S."/>
            <person name="Pu L.-L."/>
            <person name="Saada N."/>
            <person name="Tang L."/>
            <person name="Weissenberger G."/>
            <person name="Zhu Y."/>
            <person name="Hemphill L."/>
            <person name="Shang Y."/>
            <person name="Youmans B."/>
            <person name="Ayvaz T."/>
            <person name="Ross M."/>
            <person name="Santibanez J."/>
            <person name="Aqrawi P."/>
            <person name="Gross S."/>
            <person name="Joshi V."/>
            <person name="Fowler G."/>
            <person name="Nazareth L."/>
            <person name="Reid J."/>
            <person name="Worley K."/>
            <person name="Petrosino J."/>
            <person name="Highlander S."/>
            <person name="Gibbs R."/>
            <person name="Gibbs R."/>
        </authorList>
    </citation>
    <scope>NUCLEOTIDE SEQUENCE [LARGE SCALE GENOMIC DNA]</scope>
    <source>
        <strain evidence="2 3">ATCC 51170</strain>
    </source>
</reference>
<dbReference type="EMBL" id="ACXU01000002">
    <property type="protein sequence ID" value="EEU13538.1"/>
    <property type="molecule type" value="Genomic_DNA"/>
</dbReference>
<protein>
    <submittedName>
        <fullName evidence="2">Acetyltransferase, GNAT family</fullName>
        <ecNumber evidence="2">2.3.1.-</ecNumber>
    </submittedName>
</protein>
<comment type="caution">
    <text evidence="2">The sequence shown here is derived from an EMBL/GenBank/DDBJ whole genome shotgun (WGS) entry which is preliminary data.</text>
</comment>
<dbReference type="AlphaFoldDB" id="C7HRW9"/>
<sequence>MSFAHSFFIFKTKRNFENLIKNFLMYNGCMRIAEIKDLDEIMVIINDGKKALKKDGVDQWQNGLPDRKGILQNILTGESFVYEEDGEILAFAFLKKSYEEDYKNIEKDFKNHGPFFTIHRLSVKESAKGKGFANRFFEEIISYGKNSKMNSIRIDTHPDNFKMQSLIKKFSFEKIGICTVDDKIKRSKRFVYELIL</sequence>
<name>C7HRW9_9FIRM</name>
<accession>C7HRW9</accession>
<dbReference type="InterPro" id="IPR016181">
    <property type="entry name" value="Acyl_CoA_acyltransferase"/>
</dbReference>
<keyword evidence="2" id="KW-0012">Acyltransferase</keyword>
<dbReference type="InterPro" id="IPR000182">
    <property type="entry name" value="GNAT_dom"/>
</dbReference>
<keyword evidence="3" id="KW-1185">Reference proteome</keyword>
<organism evidence="2 3">
    <name type="scientific">Anaerococcus vaginalis ATCC 51170</name>
    <dbReference type="NCBI Taxonomy" id="655811"/>
    <lineage>
        <taxon>Bacteria</taxon>
        <taxon>Bacillati</taxon>
        <taxon>Bacillota</taxon>
        <taxon>Tissierellia</taxon>
        <taxon>Tissierellales</taxon>
        <taxon>Peptoniphilaceae</taxon>
        <taxon>Anaerococcus</taxon>
    </lineage>
</organism>
<dbReference type="Pfam" id="PF00583">
    <property type="entry name" value="Acetyltransf_1"/>
    <property type="match status" value="1"/>
</dbReference>
<dbReference type="HOGENOM" id="CLU_013985_13_0_9"/>
<gene>
    <name evidence="2" type="primary">wecD</name>
    <name evidence="2" type="ORF">HMPREF0078_0034</name>
</gene>
<dbReference type="EC" id="2.3.1.-" evidence="2"/>
<dbReference type="SUPFAM" id="SSF55729">
    <property type="entry name" value="Acyl-CoA N-acyltransferases (Nat)"/>
    <property type="match status" value="1"/>
</dbReference>
<evidence type="ECO:0000259" key="1">
    <source>
        <dbReference type="PROSITE" id="PS51186"/>
    </source>
</evidence>
<dbReference type="GO" id="GO:0016747">
    <property type="term" value="F:acyltransferase activity, transferring groups other than amino-acyl groups"/>
    <property type="evidence" value="ECO:0007669"/>
    <property type="project" value="InterPro"/>
</dbReference>
<evidence type="ECO:0000313" key="3">
    <source>
        <dbReference type="Proteomes" id="UP000003821"/>
    </source>
</evidence>